<keyword evidence="2" id="KW-1185">Reference proteome</keyword>
<dbReference type="Gramene" id="OE9A088385T1">
    <property type="protein sequence ID" value="OE9A088385C1"/>
    <property type="gene ID" value="OE9A088385"/>
</dbReference>
<protein>
    <submittedName>
        <fullName evidence="1">Uncharacterized protein</fullName>
    </submittedName>
</protein>
<sequence>MLQVVDELRKHFDREVSELHSKNQLLIFELDDVKSQMLCIKSDQYKKMNLIVRLQGEIRTDLLDIKSNMKLMSESITAMISSFMDEIMNKISKKFAAQPIEVSEPIDDAKHIGKIGELKGKGEMDTTNELGFHCILEPPFFELGVGYTQPSMSVSTYSREV</sequence>
<dbReference type="AlphaFoldDB" id="A0A8S0U1X6"/>
<evidence type="ECO:0000313" key="1">
    <source>
        <dbReference type="EMBL" id="CAA3010183.1"/>
    </source>
</evidence>
<evidence type="ECO:0000313" key="2">
    <source>
        <dbReference type="Proteomes" id="UP000594638"/>
    </source>
</evidence>
<organism evidence="1 2">
    <name type="scientific">Olea europaea subsp. europaea</name>
    <dbReference type="NCBI Taxonomy" id="158383"/>
    <lineage>
        <taxon>Eukaryota</taxon>
        <taxon>Viridiplantae</taxon>
        <taxon>Streptophyta</taxon>
        <taxon>Embryophyta</taxon>
        <taxon>Tracheophyta</taxon>
        <taxon>Spermatophyta</taxon>
        <taxon>Magnoliopsida</taxon>
        <taxon>eudicotyledons</taxon>
        <taxon>Gunneridae</taxon>
        <taxon>Pentapetalae</taxon>
        <taxon>asterids</taxon>
        <taxon>lamiids</taxon>
        <taxon>Lamiales</taxon>
        <taxon>Oleaceae</taxon>
        <taxon>Oleeae</taxon>
        <taxon>Olea</taxon>
    </lineage>
</organism>
<reference evidence="1 2" key="1">
    <citation type="submission" date="2019-12" db="EMBL/GenBank/DDBJ databases">
        <authorList>
            <person name="Alioto T."/>
            <person name="Alioto T."/>
            <person name="Gomez Garrido J."/>
        </authorList>
    </citation>
    <scope>NUCLEOTIDE SEQUENCE [LARGE SCALE GENOMIC DNA]</scope>
</reference>
<comment type="caution">
    <text evidence="1">The sequence shown here is derived from an EMBL/GenBank/DDBJ whole genome shotgun (WGS) entry which is preliminary data.</text>
</comment>
<proteinExistence type="predicted"/>
<gene>
    <name evidence="1" type="ORF">OLEA9_A088385</name>
</gene>
<accession>A0A8S0U1X6</accession>
<dbReference type="Proteomes" id="UP000594638">
    <property type="component" value="Unassembled WGS sequence"/>
</dbReference>
<name>A0A8S0U1X6_OLEEU</name>
<dbReference type="EMBL" id="CACTIH010007336">
    <property type="protein sequence ID" value="CAA3010183.1"/>
    <property type="molecule type" value="Genomic_DNA"/>
</dbReference>